<dbReference type="Proteomes" id="UP001596150">
    <property type="component" value="Unassembled WGS sequence"/>
</dbReference>
<keyword evidence="1" id="KW-0808">Transferase</keyword>
<dbReference type="EMBL" id="JBHSML010000013">
    <property type="protein sequence ID" value="MFC5518085.1"/>
    <property type="molecule type" value="Genomic_DNA"/>
</dbReference>
<dbReference type="GO" id="GO:0016757">
    <property type="term" value="F:glycosyltransferase activity"/>
    <property type="evidence" value="ECO:0007669"/>
    <property type="project" value="UniProtKB-KW"/>
</dbReference>
<accession>A0ABW0Q032</accession>
<dbReference type="PANTHER" id="PTHR12526">
    <property type="entry name" value="GLYCOSYLTRANSFERASE"/>
    <property type="match status" value="1"/>
</dbReference>
<dbReference type="RefSeq" id="WP_266343739.1">
    <property type="nucleotide sequence ID" value="NZ_JAPKNH010000003.1"/>
</dbReference>
<dbReference type="CDD" id="cd03801">
    <property type="entry name" value="GT4_PimA-like"/>
    <property type="match status" value="1"/>
</dbReference>
<name>A0ABW0Q032_9HYPH</name>
<sequence>MYSIDVAYDPDPLAARRDEKAFNSEDLRSSHQRMLDGAGMHDVGAAIGAYVLVSLISSGQDWASRLWQAGGLIEDFPFAGEDGSGQGAADDVVFWGSGKRDNTALGVEIGRRSVSRGVRGPLTRDVLGLPPSTPMGDPTLLLPLFHNVSLQVATEDKAICVPHRLDNTSDATLIALTGVDLVVRPAVDFGLVRLREHIDDIASASFVLAGSLYAAMIACAFDRPFAFYADGHTEYPFQWFDFAASLLTEPSFVHTLREGRKSYEVSKKGGMRKPTLSPILNAAPFAVDPEVVLRAAEQDVVHTEISVADRDLREKYQAILKLQTSLLADNDYLQQQVATQGHEIAQLRDKIARRERALSYRIAHLPRSLTRLLRRPFVRVGFHKNGKPRGWLRKLLFSRRKPRPWARQLVFRSDGTPRPAFHDFIYKYNISDRARARQTLMLARSVPPDDAAILICSDMPPMFDQSSGALRLKTLIELVAGKGRPILFCSHFEKRSLPGALGTAEGRTRYEKALYDVGVREILYGRGELERALSRPDVMLSDAFLSFPMVAEAFLPIIRQARPEATVLYDMVDFHAVRMRREAQLKGDADIGAMAEEMQQREVWLANEADITIAISDDEKGELLKLAPLANIQTLPNIFSLPASPPEGPELRKGILFVGGFWHQPNGDAVKWFVESIFPLVRAAHPDTHFTIVGSNPDEEILRLAKKPNVSVLGYVKDLRPLYEAARVCVAPLRYGAGVKGKVGEAMANGLPVVGTSIAVEGMQTESNSHFLQSDTPEGFAAQIVALLDDDVLWRAMQADGRRFIEDRFSVQALSAKVESLFR</sequence>
<organism evidence="1 2">
    <name type="scientific">Kaistia terrae</name>
    <dbReference type="NCBI Taxonomy" id="537017"/>
    <lineage>
        <taxon>Bacteria</taxon>
        <taxon>Pseudomonadati</taxon>
        <taxon>Pseudomonadota</taxon>
        <taxon>Alphaproteobacteria</taxon>
        <taxon>Hyphomicrobiales</taxon>
        <taxon>Kaistiaceae</taxon>
        <taxon>Kaistia</taxon>
    </lineage>
</organism>
<dbReference type="Gene3D" id="3.40.50.2000">
    <property type="entry name" value="Glycogen Phosphorylase B"/>
    <property type="match status" value="2"/>
</dbReference>
<reference evidence="2" key="1">
    <citation type="journal article" date="2019" name="Int. J. Syst. Evol. Microbiol.">
        <title>The Global Catalogue of Microorganisms (GCM) 10K type strain sequencing project: providing services to taxonomists for standard genome sequencing and annotation.</title>
        <authorList>
            <consortium name="The Broad Institute Genomics Platform"/>
            <consortium name="The Broad Institute Genome Sequencing Center for Infectious Disease"/>
            <person name="Wu L."/>
            <person name="Ma J."/>
        </authorList>
    </citation>
    <scope>NUCLEOTIDE SEQUENCE [LARGE SCALE GENOMIC DNA]</scope>
    <source>
        <strain evidence="2">KACC 12633</strain>
    </source>
</reference>
<protein>
    <submittedName>
        <fullName evidence="1">Glycosyltransferase</fullName>
        <ecNumber evidence="1">2.4.-.-</ecNumber>
    </submittedName>
</protein>
<keyword evidence="2" id="KW-1185">Reference proteome</keyword>
<proteinExistence type="predicted"/>
<dbReference type="SUPFAM" id="SSF53756">
    <property type="entry name" value="UDP-Glycosyltransferase/glycogen phosphorylase"/>
    <property type="match status" value="1"/>
</dbReference>
<comment type="caution">
    <text evidence="1">The sequence shown here is derived from an EMBL/GenBank/DDBJ whole genome shotgun (WGS) entry which is preliminary data.</text>
</comment>
<dbReference type="Pfam" id="PF13692">
    <property type="entry name" value="Glyco_trans_1_4"/>
    <property type="match status" value="1"/>
</dbReference>
<dbReference type="PANTHER" id="PTHR12526:SF600">
    <property type="entry name" value="GLYCOSYL TRANSFERASE GROUP 1"/>
    <property type="match status" value="1"/>
</dbReference>
<evidence type="ECO:0000313" key="1">
    <source>
        <dbReference type="EMBL" id="MFC5518085.1"/>
    </source>
</evidence>
<keyword evidence="1" id="KW-0328">Glycosyltransferase</keyword>
<evidence type="ECO:0000313" key="2">
    <source>
        <dbReference type="Proteomes" id="UP001596150"/>
    </source>
</evidence>
<gene>
    <name evidence="1" type="ORF">ACFPP9_20065</name>
</gene>
<dbReference type="EC" id="2.4.-.-" evidence="1"/>